<gene>
    <name evidence="2" type="ORF">BON30_16770</name>
</gene>
<dbReference type="EMBL" id="MPIN01000004">
    <property type="protein sequence ID" value="OJH39188.1"/>
    <property type="molecule type" value="Genomic_DNA"/>
</dbReference>
<evidence type="ECO:0000313" key="3">
    <source>
        <dbReference type="Proteomes" id="UP000182229"/>
    </source>
</evidence>
<evidence type="ECO:0008006" key="4">
    <source>
        <dbReference type="Google" id="ProtNLM"/>
    </source>
</evidence>
<feature type="chain" id="PRO_5013313112" description="PrcB C-terminal domain-containing protein" evidence="1">
    <location>
        <begin position="24"/>
        <end position="164"/>
    </location>
</feature>
<reference evidence="3" key="1">
    <citation type="submission" date="2016-11" db="EMBL/GenBank/DDBJ databases">
        <authorList>
            <person name="Shukria A."/>
            <person name="Stevens D.C."/>
        </authorList>
    </citation>
    <scope>NUCLEOTIDE SEQUENCE [LARGE SCALE GENOMIC DNA]</scope>
    <source>
        <strain evidence="3">Cbfe23</strain>
    </source>
</reference>
<dbReference type="AlphaFoldDB" id="A0A1L9BAD9"/>
<keyword evidence="1" id="KW-0732">Signal</keyword>
<comment type="caution">
    <text evidence="2">The sequence shown here is derived from an EMBL/GenBank/DDBJ whole genome shotgun (WGS) entry which is preliminary data.</text>
</comment>
<reference evidence="2 3" key="2">
    <citation type="submission" date="2016-12" db="EMBL/GenBank/DDBJ databases">
        <title>Draft Genome Sequence of Cystobacter ferrugineus Strain Cbfe23.</title>
        <authorList>
            <person name="Akbar S."/>
            <person name="Dowd S.E."/>
            <person name="Stevens D.C."/>
        </authorList>
    </citation>
    <scope>NUCLEOTIDE SEQUENCE [LARGE SCALE GENOMIC DNA]</scope>
    <source>
        <strain evidence="2 3">Cbfe23</strain>
    </source>
</reference>
<sequence>MHAVAAMVAAPVLALLLSCAAGSASTGESLPHESRALSVVPLRCSGCTGDIARTSRARELFEDAESFRRAFLESVPEGTEVPEVDFSRFVVVAAWMGQQANCGSALAIPSARESGTRVEVEVRTSLPGNCAADDAISYPFCFARVEKVAKPYVFLEKTETRVCE</sequence>
<protein>
    <recommendedName>
        <fullName evidence="4">PrcB C-terminal domain-containing protein</fullName>
    </recommendedName>
</protein>
<feature type="signal peptide" evidence="1">
    <location>
        <begin position="1"/>
        <end position="23"/>
    </location>
</feature>
<accession>A0A1L9BAD9</accession>
<name>A0A1L9BAD9_9BACT</name>
<proteinExistence type="predicted"/>
<dbReference type="Proteomes" id="UP000182229">
    <property type="component" value="Unassembled WGS sequence"/>
</dbReference>
<evidence type="ECO:0000313" key="2">
    <source>
        <dbReference type="EMBL" id="OJH39188.1"/>
    </source>
</evidence>
<keyword evidence="3" id="KW-1185">Reference proteome</keyword>
<evidence type="ECO:0000256" key="1">
    <source>
        <dbReference type="SAM" id="SignalP"/>
    </source>
</evidence>
<organism evidence="2 3">
    <name type="scientific">Cystobacter ferrugineus</name>
    <dbReference type="NCBI Taxonomy" id="83449"/>
    <lineage>
        <taxon>Bacteria</taxon>
        <taxon>Pseudomonadati</taxon>
        <taxon>Myxococcota</taxon>
        <taxon>Myxococcia</taxon>
        <taxon>Myxococcales</taxon>
        <taxon>Cystobacterineae</taxon>
        <taxon>Archangiaceae</taxon>
        <taxon>Cystobacter</taxon>
    </lineage>
</organism>